<keyword evidence="5 8" id="KW-0457">Lysine biosynthesis</keyword>
<evidence type="ECO:0000256" key="7">
    <source>
        <dbReference type="ARBA" id="ARBA00051712"/>
    </source>
</evidence>
<dbReference type="HAMAP" id="MF_00197">
    <property type="entry name" value="DAP_epimerase"/>
    <property type="match status" value="1"/>
</dbReference>
<feature type="binding site" evidence="8">
    <location>
        <position position="152"/>
    </location>
    <ligand>
        <name>substrate</name>
    </ligand>
</feature>
<feature type="binding site" evidence="8">
    <location>
        <position position="14"/>
    </location>
    <ligand>
        <name>substrate</name>
    </ligand>
</feature>
<sequence length="273" mass="28963">MGGIEFRKGHGTQNDFVVLPDAAGRLDLTPTRVAALCDRRRGLGADGVLRVTRPAAMDVESAGEWFMDYRNADGSLAEMCGNGVRVFARYLVDAGLVTTTEFVVGSRAGDRRVRVHPDRSVTVHMGEARIVGSSVTAVGDNEFSGVAVDVGNPHLVSFVDADVTGLDLLEQPVFDRDVFPEGVNLEFVNSLGEGMLRMRVYERGVGETRSCGTGTVAVVAAALHLRGTDTGRSTVEVPGGMVDVAVEAGVATLTGPAEMVARGELDEAWWAAR</sequence>
<evidence type="ECO:0000256" key="9">
    <source>
        <dbReference type="PROSITE-ProRule" id="PRU10125"/>
    </source>
</evidence>
<dbReference type="PANTHER" id="PTHR31689">
    <property type="entry name" value="DIAMINOPIMELATE EPIMERASE, CHLOROPLASTIC"/>
    <property type="match status" value="1"/>
</dbReference>
<evidence type="ECO:0000256" key="3">
    <source>
        <dbReference type="ARBA" id="ARBA00013080"/>
    </source>
</evidence>
<feature type="binding site" evidence="8">
    <location>
        <begin position="212"/>
        <end position="213"/>
    </location>
    <ligand>
        <name>substrate</name>
    </ligand>
</feature>
<feature type="site" description="Could be important to modulate the pK values of the two catalytic cysteine residues" evidence="8">
    <location>
        <position position="202"/>
    </location>
</feature>
<keyword evidence="6 8" id="KW-0413">Isomerase</keyword>
<dbReference type="InterPro" id="IPR001653">
    <property type="entry name" value="DAP_epimerase_DapF"/>
</dbReference>
<feature type="binding site" evidence="8">
    <location>
        <begin position="202"/>
        <end position="203"/>
    </location>
    <ligand>
        <name>substrate</name>
    </ligand>
</feature>
<feature type="active site" description="Proton acceptor" evidence="8">
    <location>
        <position position="211"/>
    </location>
</feature>
<evidence type="ECO:0000256" key="2">
    <source>
        <dbReference type="ARBA" id="ARBA00010219"/>
    </source>
</evidence>
<comment type="subunit">
    <text evidence="8">Homodimer.</text>
</comment>
<evidence type="ECO:0000256" key="6">
    <source>
        <dbReference type="ARBA" id="ARBA00023235"/>
    </source>
</evidence>
<dbReference type="EC" id="5.1.1.7" evidence="3 8"/>
<evidence type="ECO:0000256" key="8">
    <source>
        <dbReference type="HAMAP-Rule" id="MF_00197"/>
    </source>
</evidence>
<feature type="site" description="Could be important to modulate the pK values of the two catalytic cysteine residues" evidence="8">
    <location>
        <position position="154"/>
    </location>
</feature>
<comment type="catalytic activity">
    <reaction evidence="7 8">
        <text>(2S,6S)-2,6-diaminopimelate = meso-2,6-diaminopimelate</text>
        <dbReference type="Rhea" id="RHEA:15393"/>
        <dbReference type="ChEBI" id="CHEBI:57609"/>
        <dbReference type="ChEBI" id="CHEBI:57791"/>
        <dbReference type="EC" id="5.1.1.7"/>
    </reaction>
</comment>
<dbReference type="OrthoDB" id="9805408at2"/>
<dbReference type="InterPro" id="IPR018510">
    <property type="entry name" value="DAP_epimerase_AS"/>
</dbReference>
<comment type="similarity">
    <text evidence="2 8">Belongs to the diaminopimelate epimerase family.</text>
</comment>
<comment type="pathway">
    <text evidence="1 8">Amino-acid biosynthesis; L-lysine biosynthesis via DAP pathway; DL-2,6-diaminopimelate from LL-2,6-diaminopimelate: step 1/1.</text>
</comment>
<dbReference type="Pfam" id="PF01678">
    <property type="entry name" value="DAP_epimerase"/>
    <property type="match status" value="2"/>
</dbReference>
<feature type="active site" description="Proton donor" evidence="8">
    <location>
        <position position="80"/>
    </location>
</feature>
<comment type="function">
    <text evidence="8">Catalyzes the stereoinversion of LL-2,6-diaminopimelate (L,L-DAP) to meso-diaminopimelate (meso-DAP), a precursor of L-lysine and an essential component of the bacterial peptidoglycan.</text>
</comment>
<proteinExistence type="inferred from homology"/>
<accession>A0A542DFZ4</accession>
<dbReference type="SUPFAM" id="SSF54506">
    <property type="entry name" value="Diaminopimelate epimerase-like"/>
    <property type="match status" value="2"/>
</dbReference>
<feature type="binding site" evidence="8">
    <location>
        <position position="71"/>
    </location>
    <ligand>
        <name>substrate</name>
    </ligand>
</feature>
<dbReference type="NCBIfam" id="TIGR00652">
    <property type="entry name" value="DapF"/>
    <property type="match status" value="1"/>
</dbReference>
<comment type="caution">
    <text evidence="10">The sequence shown here is derived from an EMBL/GenBank/DDBJ whole genome shotgun (WGS) entry which is preliminary data.</text>
</comment>
<dbReference type="PROSITE" id="PS01326">
    <property type="entry name" value="DAP_EPIMERASE"/>
    <property type="match status" value="1"/>
</dbReference>
<evidence type="ECO:0000256" key="5">
    <source>
        <dbReference type="ARBA" id="ARBA00023154"/>
    </source>
</evidence>
<name>A0A542DFZ4_AMYCI</name>
<evidence type="ECO:0000256" key="4">
    <source>
        <dbReference type="ARBA" id="ARBA00022605"/>
    </source>
</evidence>
<gene>
    <name evidence="8" type="primary">dapF</name>
    <name evidence="10" type="ORF">FB471_1720</name>
</gene>
<protein>
    <recommendedName>
        <fullName evidence="3 8">Diaminopimelate epimerase</fullName>
        <shortName evidence="8">DAP epimerase</shortName>
        <ecNumber evidence="3 8">5.1.1.7</ecNumber>
    </recommendedName>
    <alternativeName>
        <fullName evidence="8">PLP-independent amino acid racemase</fullName>
    </alternativeName>
</protein>
<dbReference type="RefSeq" id="WP_141996789.1">
    <property type="nucleotide sequence ID" value="NZ_VFML01000001.1"/>
</dbReference>
<dbReference type="GO" id="GO:0009089">
    <property type="term" value="P:lysine biosynthetic process via diaminopimelate"/>
    <property type="evidence" value="ECO:0007669"/>
    <property type="project" value="UniProtKB-UniRule"/>
</dbReference>
<dbReference type="Proteomes" id="UP000320876">
    <property type="component" value="Unassembled WGS sequence"/>
</dbReference>
<dbReference type="GO" id="GO:0008837">
    <property type="term" value="F:diaminopimelate epimerase activity"/>
    <property type="evidence" value="ECO:0007669"/>
    <property type="project" value="UniProtKB-UniRule"/>
</dbReference>
<organism evidence="10 11">
    <name type="scientific">Amycolatopsis cihanbeyliensis</name>
    <dbReference type="NCBI Taxonomy" id="1128664"/>
    <lineage>
        <taxon>Bacteria</taxon>
        <taxon>Bacillati</taxon>
        <taxon>Actinomycetota</taxon>
        <taxon>Actinomycetes</taxon>
        <taxon>Pseudonocardiales</taxon>
        <taxon>Pseudonocardiaceae</taxon>
        <taxon>Amycolatopsis</taxon>
    </lineage>
</organism>
<dbReference type="AlphaFoldDB" id="A0A542DFZ4"/>
<feature type="active site" evidence="9">
    <location>
        <position position="80"/>
    </location>
</feature>
<dbReference type="GO" id="GO:0005829">
    <property type="term" value="C:cytosol"/>
    <property type="evidence" value="ECO:0007669"/>
    <property type="project" value="TreeGrafter"/>
</dbReference>
<dbReference type="PANTHER" id="PTHR31689:SF0">
    <property type="entry name" value="DIAMINOPIMELATE EPIMERASE"/>
    <property type="match status" value="1"/>
</dbReference>
<keyword evidence="11" id="KW-1185">Reference proteome</keyword>
<dbReference type="EMBL" id="VFML01000001">
    <property type="protein sequence ID" value="TQJ02003.1"/>
    <property type="molecule type" value="Genomic_DNA"/>
</dbReference>
<evidence type="ECO:0000313" key="10">
    <source>
        <dbReference type="EMBL" id="TQJ02003.1"/>
    </source>
</evidence>
<comment type="caution">
    <text evidence="8">Lacks conserved residue(s) required for the propagation of feature annotation.</text>
</comment>
<keyword evidence="4 8" id="KW-0028">Amino-acid biosynthesis</keyword>
<dbReference type="Gene3D" id="3.10.310.10">
    <property type="entry name" value="Diaminopimelate Epimerase, Chain A, domain 1"/>
    <property type="match status" value="2"/>
</dbReference>
<feature type="binding site" evidence="8">
    <location>
        <position position="184"/>
    </location>
    <ligand>
        <name>substrate</name>
    </ligand>
</feature>
<dbReference type="UniPathway" id="UPA00034">
    <property type="reaction ID" value="UER00025"/>
</dbReference>
<keyword evidence="8" id="KW-0963">Cytoplasm</keyword>
<evidence type="ECO:0000256" key="1">
    <source>
        <dbReference type="ARBA" id="ARBA00005196"/>
    </source>
</evidence>
<feature type="binding site" evidence="8">
    <location>
        <begin position="81"/>
        <end position="82"/>
    </location>
    <ligand>
        <name>substrate</name>
    </ligand>
</feature>
<evidence type="ECO:0000313" key="11">
    <source>
        <dbReference type="Proteomes" id="UP000320876"/>
    </source>
</evidence>
<reference evidence="10 11" key="1">
    <citation type="submission" date="2019-06" db="EMBL/GenBank/DDBJ databases">
        <title>Sequencing the genomes of 1000 actinobacteria strains.</title>
        <authorList>
            <person name="Klenk H.-P."/>
        </authorList>
    </citation>
    <scope>NUCLEOTIDE SEQUENCE [LARGE SCALE GENOMIC DNA]</scope>
    <source>
        <strain evidence="10 11">DSM 45679</strain>
    </source>
</reference>
<comment type="subcellular location">
    <subcellularLocation>
        <location evidence="8">Cytoplasm</location>
    </subcellularLocation>
</comment>